<evidence type="ECO:0000313" key="1">
    <source>
        <dbReference type="EMBL" id="VFQ74664.1"/>
    </source>
</evidence>
<sequence>MVLLRGMGFNQPLGMVFLWLEPAGQWCLGPDFLFSRAGQWHHWVWLDYFVGQPPKAAVGTSCYPLLPFSNCILHWWLF</sequence>
<organism evidence="1 2">
    <name type="scientific">Cuscuta campestris</name>
    <dbReference type="NCBI Taxonomy" id="132261"/>
    <lineage>
        <taxon>Eukaryota</taxon>
        <taxon>Viridiplantae</taxon>
        <taxon>Streptophyta</taxon>
        <taxon>Embryophyta</taxon>
        <taxon>Tracheophyta</taxon>
        <taxon>Spermatophyta</taxon>
        <taxon>Magnoliopsida</taxon>
        <taxon>eudicotyledons</taxon>
        <taxon>Gunneridae</taxon>
        <taxon>Pentapetalae</taxon>
        <taxon>asterids</taxon>
        <taxon>lamiids</taxon>
        <taxon>Solanales</taxon>
        <taxon>Convolvulaceae</taxon>
        <taxon>Cuscuteae</taxon>
        <taxon>Cuscuta</taxon>
        <taxon>Cuscuta subgen. Grammica</taxon>
        <taxon>Cuscuta sect. Cleistogrammica</taxon>
    </lineage>
</organism>
<protein>
    <submittedName>
        <fullName evidence="1">Uncharacterized protein</fullName>
    </submittedName>
</protein>
<reference evidence="1 2" key="1">
    <citation type="submission" date="2018-04" db="EMBL/GenBank/DDBJ databases">
        <authorList>
            <person name="Vogel A."/>
        </authorList>
    </citation>
    <scope>NUCLEOTIDE SEQUENCE [LARGE SCALE GENOMIC DNA]</scope>
</reference>
<keyword evidence="2" id="KW-1185">Reference proteome</keyword>
<dbReference type="Proteomes" id="UP000595140">
    <property type="component" value="Unassembled WGS sequence"/>
</dbReference>
<name>A0A484LEB9_9ASTE</name>
<proteinExistence type="predicted"/>
<gene>
    <name evidence="1" type="ORF">CCAM_LOCUS16440</name>
</gene>
<evidence type="ECO:0000313" key="2">
    <source>
        <dbReference type="Proteomes" id="UP000595140"/>
    </source>
</evidence>
<dbReference type="AlphaFoldDB" id="A0A484LEB9"/>
<dbReference type="EMBL" id="OOIL02001350">
    <property type="protein sequence ID" value="VFQ74664.1"/>
    <property type="molecule type" value="Genomic_DNA"/>
</dbReference>
<accession>A0A484LEB9</accession>